<dbReference type="OrthoDB" id="9790409at2"/>
<dbReference type="RefSeq" id="WP_126842468.1">
    <property type="nucleotide sequence ID" value="NZ_PIQH01000009.1"/>
</dbReference>
<comment type="caution">
    <text evidence="2">The sequence shown here is derived from an EMBL/GenBank/DDBJ whole genome shotgun (WGS) entry which is preliminary data.</text>
</comment>
<feature type="transmembrane region" description="Helical" evidence="1">
    <location>
        <begin position="52"/>
        <end position="69"/>
    </location>
</feature>
<keyword evidence="1" id="KW-0472">Membrane</keyword>
<name>A0A432ZLQ5_9GAMM</name>
<feature type="transmembrane region" description="Helical" evidence="1">
    <location>
        <begin position="12"/>
        <end position="32"/>
    </location>
</feature>
<evidence type="ECO:0000313" key="3">
    <source>
        <dbReference type="Proteomes" id="UP000287996"/>
    </source>
</evidence>
<organism evidence="2 3">
    <name type="scientific">Idiomarina tyrosinivorans</name>
    <dbReference type="NCBI Taxonomy" id="1445662"/>
    <lineage>
        <taxon>Bacteria</taxon>
        <taxon>Pseudomonadati</taxon>
        <taxon>Pseudomonadota</taxon>
        <taxon>Gammaproteobacteria</taxon>
        <taxon>Alteromonadales</taxon>
        <taxon>Idiomarinaceae</taxon>
        <taxon>Idiomarina</taxon>
    </lineage>
</organism>
<dbReference type="Proteomes" id="UP000287996">
    <property type="component" value="Unassembled WGS sequence"/>
</dbReference>
<evidence type="ECO:0000256" key="1">
    <source>
        <dbReference type="SAM" id="Phobius"/>
    </source>
</evidence>
<evidence type="ECO:0000313" key="2">
    <source>
        <dbReference type="EMBL" id="RUO78898.1"/>
    </source>
</evidence>
<proteinExistence type="predicted"/>
<dbReference type="EMBL" id="PIQH01000009">
    <property type="protein sequence ID" value="RUO78898.1"/>
    <property type="molecule type" value="Genomic_DNA"/>
</dbReference>
<dbReference type="Pfam" id="PF20398">
    <property type="entry name" value="DUF6691"/>
    <property type="match status" value="1"/>
</dbReference>
<feature type="transmembrane region" description="Helical" evidence="1">
    <location>
        <begin position="115"/>
        <end position="139"/>
    </location>
</feature>
<protein>
    <recommendedName>
        <fullName evidence="4">YeeE/YedE family protein</fullName>
    </recommendedName>
</protein>
<keyword evidence="3" id="KW-1185">Reference proteome</keyword>
<keyword evidence="1" id="KW-0812">Transmembrane</keyword>
<keyword evidence="1" id="KW-1133">Transmembrane helix</keyword>
<feature type="transmembrane region" description="Helical" evidence="1">
    <location>
        <begin position="89"/>
        <end position="109"/>
    </location>
</feature>
<dbReference type="InterPro" id="IPR046513">
    <property type="entry name" value="DUF6691"/>
</dbReference>
<dbReference type="AlphaFoldDB" id="A0A432ZLQ5"/>
<evidence type="ECO:0008006" key="4">
    <source>
        <dbReference type="Google" id="ProtNLM"/>
    </source>
</evidence>
<gene>
    <name evidence="2" type="ORF">CWI84_10115</name>
</gene>
<accession>A0A432ZLQ5</accession>
<reference evidence="2 3" key="1">
    <citation type="journal article" date="2011" name="Front. Microbiol.">
        <title>Genomic signatures of strain selection and enhancement in Bacillus atrophaeus var. globigii, a historical biowarfare simulant.</title>
        <authorList>
            <person name="Gibbons H.S."/>
            <person name="Broomall S.M."/>
            <person name="McNew L.A."/>
            <person name="Daligault H."/>
            <person name="Chapman C."/>
            <person name="Bruce D."/>
            <person name="Karavis M."/>
            <person name="Krepps M."/>
            <person name="McGregor P.A."/>
            <person name="Hong C."/>
            <person name="Park K.H."/>
            <person name="Akmal A."/>
            <person name="Feldman A."/>
            <person name="Lin J.S."/>
            <person name="Chang W.E."/>
            <person name="Higgs B.W."/>
            <person name="Demirev P."/>
            <person name="Lindquist J."/>
            <person name="Liem A."/>
            <person name="Fochler E."/>
            <person name="Read T.D."/>
            <person name="Tapia R."/>
            <person name="Johnson S."/>
            <person name="Bishop-Lilly K.A."/>
            <person name="Detter C."/>
            <person name="Han C."/>
            <person name="Sozhamannan S."/>
            <person name="Rosenzweig C.N."/>
            <person name="Skowronski E.W."/>
        </authorList>
    </citation>
    <scope>NUCLEOTIDE SEQUENCE [LARGE SCALE GENOMIC DNA]</scope>
    <source>
        <strain evidence="2 3">CC-PW-9</strain>
    </source>
</reference>
<sequence>MSQHNQSSGAQIVAAFISGGLMSAGIAISQMIDPVKVINFLDVVDHWDPTLLVVMASALVTYAIGYALLKRQRKPLLDKHFHLPERTKLDKGLVFGALLFGLGWGIVGYCPGPAISALHLGAAGNWGFVVAMVVGFAIAHFKPLNG</sequence>